<dbReference type="Gene3D" id="2.40.160.120">
    <property type="match status" value="1"/>
</dbReference>
<dbReference type="InterPro" id="IPR037239">
    <property type="entry name" value="OSBP_sf"/>
</dbReference>
<evidence type="ECO:0000256" key="5">
    <source>
        <dbReference type="ARBA" id="ARBA00023055"/>
    </source>
</evidence>
<feature type="domain" description="PH" evidence="11">
    <location>
        <begin position="97"/>
        <end position="218"/>
    </location>
</feature>
<feature type="compositionally biased region" description="Low complexity" evidence="10">
    <location>
        <begin position="78"/>
        <end position="92"/>
    </location>
</feature>
<feature type="compositionally biased region" description="Basic and acidic residues" evidence="10">
    <location>
        <begin position="37"/>
        <end position="47"/>
    </location>
</feature>
<evidence type="ECO:0000256" key="9">
    <source>
        <dbReference type="RuleBase" id="RU003845"/>
    </source>
</evidence>
<dbReference type="InterPro" id="IPR011993">
    <property type="entry name" value="PH-like_dom_sf"/>
</dbReference>
<keyword evidence="6" id="KW-0446">Lipid-binding</keyword>
<feature type="compositionally biased region" description="Polar residues" evidence="10">
    <location>
        <begin position="356"/>
        <end position="370"/>
    </location>
</feature>
<comment type="similarity">
    <text evidence="2 8">Belongs to the OSBP family.</text>
</comment>
<evidence type="ECO:0000256" key="7">
    <source>
        <dbReference type="ARBA" id="ARBA00023136"/>
    </source>
</evidence>
<name>A0A336L515_CULSO</name>
<evidence type="ECO:0000256" key="1">
    <source>
        <dbReference type="ARBA" id="ARBA00004170"/>
    </source>
</evidence>
<evidence type="ECO:0000256" key="8">
    <source>
        <dbReference type="RuleBase" id="RU003844"/>
    </source>
</evidence>
<evidence type="ECO:0000256" key="2">
    <source>
        <dbReference type="ARBA" id="ARBA00008842"/>
    </source>
</evidence>
<evidence type="ECO:0000256" key="10">
    <source>
        <dbReference type="SAM" id="MobiDB-lite"/>
    </source>
</evidence>
<dbReference type="SMART" id="SM00233">
    <property type="entry name" value="PH"/>
    <property type="match status" value="1"/>
</dbReference>
<dbReference type="EMBL" id="UFQT01001753">
    <property type="protein sequence ID" value="SSX31673.1"/>
    <property type="molecule type" value="Genomic_DNA"/>
</dbReference>
<evidence type="ECO:0000256" key="6">
    <source>
        <dbReference type="ARBA" id="ARBA00023121"/>
    </source>
</evidence>
<dbReference type="SUPFAM" id="SSF144000">
    <property type="entry name" value="Oxysterol-binding protein-like"/>
    <property type="match status" value="1"/>
</dbReference>
<feature type="region of interest" description="Disordered" evidence="10">
    <location>
        <begin position="400"/>
        <end position="427"/>
    </location>
</feature>
<dbReference type="PROSITE" id="PS01013">
    <property type="entry name" value="OSBP"/>
    <property type="match status" value="1"/>
</dbReference>
<dbReference type="FunFam" id="2.40.160.120:FF:000003">
    <property type="entry name" value="Oxysterol-binding protein"/>
    <property type="match status" value="1"/>
</dbReference>
<feature type="region of interest" description="Disordered" evidence="10">
    <location>
        <begin position="345"/>
        <end position="374"/>
    </location>
</feature>
<dbReference type="GO" id="GO:0032934">
    <property type="term" value="F:sterol binding"/>
    <property type="evidence" value="ECO:0007669"/>
    <property type="project" value="TreeGrafter"/>
</dbReference>
<dbReference type="Pfam" id="PF00169">
    <property type="entry name" value="PH"/>
    <property type="match status" value="1"/>
</dbReference>
<feature type="region of interest" description="Disordered" evidence="10">
    <location>
        <begin position="797"/>
        <end position="819"/>
    </location>
</feature>
<dbReference type="GO" id="GO:0005829">
    <property type="term" value="C:cytosol"/>
    <property type="evidence" value="ECO:0007669"/>
    <property type="project" value="TreeGrafter"/>
</dbReference>
<evidence type="ECO:0000259" key="11">
    <source>
        <dbReference type="PROSITE" id="PS50003"/>
    </source>
</evidence>
<dbReference type="AlphaFoldDB" id="A0A336L515"/>
<gene>
    <name evidence="12" type="primary">CSON003940</name>
</gene>
<evidence type="ECO:0000313" key="12">
    <source>
        <dbReference type="EMBL" id="SSX12221.1"/>
    </source>
</evidence>
<dbReference type="Gene3D" id="2.30.29.30">
    <property type="entry name" value="Pleckstrin-homology domain (PH domain)/Phosphotyrosine-binding domain (PTB)"/>
    <property type="match status" value="1"/>
</dbReference>
<dbReference type="InterPro" id="IPR000648">
    <property type="entry name" value="Oxysterol-bd"/>
</dbReference>
<dbReference type="Pfam" id="PF01237">
    <property type="entry name" value="Oxysterol_BP"/>
    <property type="match status" value="1"/>
</dbReference>
<accession>A0A336L515</accession>
<dbReference type="GO" id="GO:0005886">
    <property type="term" value="C:plasma membrane"/>
    <property type="evidence" value="ECO:0007669"/>
    <property type="project" value="TreeGrafter"/>
</dbReference>
<evidence type="ECO:0000313" key="13">
    <source>
        <dbReference type="EMBL" id="SSX31673.1"/>
    </source>
</evidence>
<dbReference type="InterPro" id="IPR001849">
    <property type="entry name" value="PH_domain"/>
</dbReference>
<keyword evidence="7" id="KW-0472">Membrane</keyword>
<reference evidence="12" key="1">
    <citation type="submission" date="2018-04" db="EMBL/GenBank/DDBJ databases">
        <authorList>
            <person name="Go L.Y."/>
            <person name="Mitchell J.A."/>
        </authorList>
    </citation>
    <scope>NUCLEOTIDE SEQUENCE</scope>
    <source>
        <tissue evidence="12">Whole organism</tissue>
    </source>
</reference>
<comment type="subcellular location">
    <subcellularLocation>
        <location evidence="1">Membrane</location>
        <topology evidence="1">Peripheral membrane protein</topology>
    </subcellularLocation>
</comment>
<dbReference type="VEuPathDB" id="VectorBase:CSON003940"/>
<dbReference type="PANTHER" id="PTHR10972:SF205">
    <property type="entry name" value="OXYSTEROL-BINDING PROTEIN 1"/>
    <property type="match status" value="1"/>
</dbReference>
<organism evidence="12">
    <name type="scientific">Culicoides sonorensis</name>
    <name type="common">Biting midge</name>
    <dbReference type="NCBI Taxonomy" id="179676"/>
    <lineage>
        <taxon>Eukaryota</taxon>
        <taxon>Metazoa</taxon>
        <taxon>Ecdysozoa</taxon>
        <taxon>Arthropoda</taxon>
        <taxon>Hexapoda</taxon>
        <taxon>Insecta</taxon>
        <taxon>Pterygota</taxon>
        <taxon>Neoptera</taxon>
        <taxon>Endopterygota</taxon>
        <taxon>Diptera</taxon>
        <taxon>Nematocera</taxon>
        <taxon>Chironomoidea</taxon>
        <taxon>Ceratopogonidae</taxon>
        <taxon>Ceratopogoninae</taxon>
        <taxon>Culicoides</taxon>
        <taxon>Monoculicoides</taxon>
    </lineage>
</organism>
<keyword evidence="5 9" id="KW-0445">Lipid transport</keyword>
<protein>
    <recommendedName>
        <fullName evidence="9">Oxysterol-binding protein</fullName>
    </recommendedName>
</protein>
<reference evidence="13" key="2">
    <citation type="submission" date="2018-07" db="EMBL/GenBank/DDBJ databases">
        <authorList>
            <person name="Quirk P.G."/>
            <person name="Krulwich T.A."/>
        </authorList>
    </citation>
    <scope>NUCLEOTIDE SEQUENCE</scope>
</reference>
<feature type="region of interest" description="Disordered" evidence="10">
    <location>
        <begin position="29"/>
        <end position="93"/>
    </location>
</feature>
<dbReference type="InterPro" id="IPR018494">
    <property type="entry name" value="Oxysterol-bd_CS"/>
</dbReference>
<dbReference type="GO" id="GO:0006869">
    <property type="term" value="P:lipid transport"/>
    <property type="evidence" value="ECO:0007669"/>
    <property type="project" value="UniProtKB-KW"/>
</dbReference>
<evidence type="ECO:0000256" key="3">
    <source>
        <dbReference type="ARBA" id="ARBA00022448"/>
    </source>
</evidence>
<dbReference type="PROSITE" id="PS50003">
    <property type="entry name" value="PH_DOMAIN"/>
    <property type="match status" value="1"/>
</dbReference>
<dbReference type="CDD" id="cd13284">
    <property type="entry name" value="PH_OSBP_ORP4"/>
    <property type="match status" value="1"/>
</dbReference>
<dbReference type="EMBL" id="UFQS01001753">
    <property type="protein sequence ID" value="SSX12221.1"/>
    <property type="molecule type" value="Genomic_DNA"/>
</dbReference>
<sequence length="865" mass="97999">MLQVIKNGNKAIARRLIALKATIFTSGKANNNNIDSDNNKNIEDDKSVTQNSEISQESKNSSNYKLKKRSVSEMSEISKTSSNNSTAPAANNGESGELIKTGWLLKWTNYLKGYQKRWFVLSNGILSYYRAEHGSGANSRITGGKLSIRRRRKGNRSENQAEMAQTCRGTISLHGALIHTVDSCTFVISNGGTQQFHIKAANEVERQSWVTAMELAKAKAIRAMESEDEEEDEAATAIASEELTMVVRELALKLENLKTCYDLITKHGVALQRALTELETGDDLASKNKIVNERATLFRISSNAMINACTDYLQTAQTQGHRWTKMLQHERDQRLHLEEMVEQLARQHSHLEQAAHRQSSRPNATGATSASDDDENEFFDAQEGASIASQEDSSFVLKIPLSTHRRNSNPDVTGSSSEGEEGSSETQQVLVVAENQDKLQAMDQTDRVSLNSSTPLVTTPKAVKKRRVRVPDKPNYPLNLWSIIKNCIGKDLSKIPMPVNFNEPLSMLQRLAEDLEYAELLDKAAQCKDPCEQLAYVAAFTISSYSTTSNRTGKPFNPLLGETFECDRSDDLGWKLVSEQVSHHPPMAAQFVEGRGWRCWQEFTMTSKFRGKYIQVVPLGHAHVEFPASGNKYTWRKVTTTVHNIIVGKLWVDHHGDMEIVGLNNAQGIKCHLKYLPYSYFTRDTQRRVKGVVMDRSNQVKWVLNGTWDTKMELAPVTSTSGSMENPVYKTGNYKTIWTRRMPPEDCDRYYNFTVFACQLNEMEEGVAPTDSRRRPDQRLMENAMWNESNVEKVRLEESQRARRRQREAEAEQAAAEGRPYPPYEPIWFVKEQEEGTDQLVHVYKGQYWDCKAKQEWTKCPDIFN</sequence>
<keyword evidence="3 9" id="KW-0813">Transport</keyword>
<proteinExistence type="inferred from homology"/>
<dbReference type="GO" id="GO:0097038">
    <property type="term" value="C:perinuclear endoplasmic reticulum"/>
    <property type="evidence" value="ECO:0007669"/>
    <property type="project" value="TreeGrafter"/>
</dbReference>
<evidence type="ECO:0000256" key="4">
    <source>
        <dbReference type="ARBA" id="ARBA00022553"/>
    </source>
</evidence>
<dbReference type="SUPFAM" id="SSF50729">
    <property type="entry name" value="PH domain-like"/>
    <property type="match status" value="1"/>
</dbReference>
<keyword evidence="4" id="KW-0597">Phosphoprotein</keyword>
<dbReference type="OMA" id="LPEMKGW"/>
<feature type="compositionally biased region" description="Polar residues" evidence="10">
    <location>
        <begin position="48"/>
        <end position="64"/>
    </location>
</feature>
<dbReference type="PANTHER" id="PTHR10972">
    <property type="entry name" value="OXYSTEROL-BINDING PROTEIN-RELATED"/>
    <property type="match status" value="1"/>
</dbReference>